<name>A0A2M7QBE8_9BACT</name>
<accession>A0A2M7QBE8</accession>
<feature type="transmembrane region" description="Helical" evidence="1">
    <location>
        <begin position="6"/>
        <end position="24"/>
    </location>
</feature>
<keyword evidence="1" id="KW-0472">Membrane</keyword>
<organism evidence="2 3">
    <name type="scientific">Candidatus Roizmanbacteria bacterium CG_4_10_14_0_8_um_filter_39_9</name>
    <dbReference type="NCBI Taxonomy" id="1974829"/>
    <lineage>
        <taxon>Bacteria</taxon>
        <taxon>Candidatus Roizmaniibacteriota</taxon>
    </lineage>
</organism>
<sequence>MNKKLTPYIFLTVLIVVLFFILGFRSGQQVEKTNKMITALISIAPTATLAPTPPLLSLEKYESPGCKLSFLYPNYFTIQRESSSGAMLVYRTQSINFSCEAFQEQGKDTKELKIWTKTNPNTGKKVVFYLDPSFLPLLEKTLTFSSK</sequence>
<proteinExistence type="predicted"/>
<dbReference type="AlphaFoldDB" id="A0A2M7QBE8"/>
<gene>
    <name evidence="2" type="ORF">COY90_05345</name>
</gene>
<keyword evidence="1" id="KW-0812">Transmembrane</keyword>
<dbReference type="Proteomes" id="UP000230108">
    <property type="component" value="Unassembled WGS sequence"/>
</dbReference>
<keyword evidence="1" id="KW-1133">Transmembrane helix</keyword>
<protein>
    <submittedName>
        <fullName evidence="2">Uncharacterized protein</fullName>
    </submittedName>
</protein>
<comment type="caution">
    <text evidence="2">The sequence shown here is derived from an EMBL/GenBank/DDBJ whole genome shotgun (WGS) entry which is preliminary data.</text>
</comment>
<reference evidence="3" key="1">
    <citation type="submission" date="2017-09" db="EMBL/GenBank/DDBJ databases">
        <title>Depth-based differentiation of microbial function through sediment-hosted aquifers and enrichment of novel symbionts in the deep terrestrial subsurface.</title>
        <authorList>
            <person name="Probst A.J."/>
            <person name="Ladd B."/>
            <person name="Jarett J.K."/>
            <person name="Geller-Mcgrath D.E."/>
            <person name="Sieber C.M.K."/>
            <person name="Emerson J.B."/>
            <person name="Anantharaman K."/>
            <person name="Thomas B.C."/>
            <person name="Malmstrom R."/>
            <person name="Stieglmeier M."/>
            <person name="Klingl A."/>
            <person name="Woyke T."/>
            <person name="Ryan C.M."/>
            <person name="Banfield J.F."/>
        </authorList>
    </citation>
    <scope>NUCLEOTIDE SEQUENCE [LARGE SCALE GENOMIC DNA]</scope>
</reference>
<evidence type="ECO:0000313" key="2">
    <source>
        <dbReference type="EMBL" id="PIY68555.1"/>
    </source>
</evidence>
<evidence type="ECO:0000256" key="1">
    <source>
        <dbReference type="SAM" id="Phobius"/>
    </source>
</evidence>
<dbReference type="EMBL" id="PFLF01000113">
    <property type="protein sequence ID" value="PIY68555.1"/>
    <property type="molecule type" value="Genomic_DNA"/>
</dbReference>
<evidence type="ECO:0000313" key="3">
    <source>
        <dbReference type="Proteomes" id="UP000230108"/>
    </source>
</evidence>